<gene>
    <name evidence="1" type="ORF">CLV80_10675</name>
</gene>
<name>A0A2T0VY96_9RHOB</name>
<evidence type="ECO:0000313" key="1">
    <source>
        <dbReference type="EMBL" id="PRY77231.1"/>
    </source>
</evidence>
<dbReference type="AlphaFoldDB" id="A0A2T0VY96"/>
<sequence length="38" mass="4281">MGLADVIQLDHCFPIRLQSFDLALTKPNCRNYADGTDK</sequence>
<dbReference type="EMBL" id="PVTP01000006">
    <property type="protein sequence ID" value="PRY77231.1"/>
    <property type="molecule type" value="Genomic_DNA"/>
</dbReference>
<accession>A0A2T0VY96</accession>
<organism evidence="1 2">
    <name type="scientific">Yoonia maritima</name>
    <dbReference type="NCBI Taxonomy" id="1435347"/>
    <lineage>
        <taxon>Bacteria</taxon>
        <taxon>Pseudomonadati</taxon>
        <taxon>Pseudomonadota</taxon>
        <taxon>Alphaproteobacteria</taxon>
        <taxon>Rhodobacterales</taxon>
        <taxon>Paracoccaceae</taxon>
        <taxon>Yoonia</taxon>
    </lineage>
</organism>
<keyword evidence="2" id="KW-1185">Reference proteome</keyword>
<protein>
    <submittedName>
        <fullName evidence="1">Uncharacterized protein</fullName>
    </submittedName>
</protein>
<dbReference type="Proteomes" id="UP000238007">
    <property type="component" value="Unassembled WGS sequence"/>
</dbReference>
<comment type="caution">
    <text evidence="1">The sequence shown here is derived from an EMBL/GenBank/DDBJ whole genome shotgun (WGS) entry which is preliminary data.</text>
</comment>
<proteinExistence type="predicted"/>
<evidence type="ECO:0000313" key="2">
    <source>
        <dbReference type="Proteomes" id="UP000238007"/>
    </source>
</evidence>
<reference evidence="1 2" key="1">
    <citation type="submission" date="2018-03" db="EMBL/GenBank/DDBJ databases">
        <title>Genomic Encyclopedia of Archaeal and Bacterial Type Strains, Phase II (KMG-II): from individual species to whole genera.</title>
        <authorList>
            <person name="Goeker M."/>
        </authorList>
    </citation>
    <scope>NUCLEOTIDE SEQUENCE [LARGE SCALE GENOMIC DNA]</scope>
    <source>
        <strain evidence="1 2">DSM 101533</strain>
    </source>
</reference>